<protein>
    <submittedName>
        <fullName evidence="1">Uncharacterized protein</fullName>
    </submittedName>
</protein>
<reference evidence="1" key="1">
    <citation type="submission" date="2022-08" db="EMBL/GenBank/DDBJ databases">
        <title>Genome Sequence of Fusarium decemcellulare.</title>
        <authorList>
            <person name="Buettner E."/>
        </authorList>
    </citation>
    <scope>NUCLEOTIDE SEQUENCE</scope>
    <source>
        <strain evidence="1">Babe19</strain>
    </source>
</reference>
<comment type="caution">
    <text evidence="1">The sequence shown here is derived from an EMBL/GenBank/DDBJ whole genome shotgun (WGS) entry which is preliminary data.</text>
</comment>
<evidence type="ECO:0000313" key="2">
    <source>
        <dbReference type="Proteomes" id="UP001148629"/>
    </source>
</evidence>
<evidence type="ECO:0000313" key="1">
    <source>
        <dbReference type="EMBL" id="KAJ3525825.1"/>
    </source>
</evidence>
<dbReference type="EMBL" id="JANRMS010001844">
    <property type="protein sequence ID" value="KAJ3525825.1"/>
    <property type="molecule type" value="Genomic_DNA"/>
</dbReference>
<sequence>MAPGAVVDDFSSHDGQALEVLSDKIDDVNVIKYDEKSKFDTQKDKKAFRHTTSRPSHTTSLPATASTMPPGPAPR</sequence>
<keyword evidence="2" id="KW-1185">Reference proteome</keyword>
<gene>
    <name evidence="1" type="ORF">NM208_g11474</name>
</gene>
<proteinExistence type="predicted"/>
<name>A0ACC1RUU2_9HYPO</name>
<accession>A0ACC1RUU2</accession>
<dbReference type="Proteomes" id="UP001148629">
    <property type="component" value="Unassembled WGS sequence"/>
</dbReference>
<organism evidence="1 2">
    <name type="scientific">Fusarium decemcellulare</name>
    <dbReference type="NCBI Taxonomy" id="57161"/>
    <lineage>
        <taxon>Eukaryota</taxon>
        <taxon>Fungi</taxon>
        <taxon>Dikarya</taxon>
        <taxon>Ascomycota</taxon>
        <taxon>Pezizomycotina</taxon>
        <taxon>Sordariomycetes</taxon>
        <taxon>Hypocreomycetidae</taxon>
        <taxon>Hypocreales</taxon>
        <taxon>Nectriaceae</taxon>
        <taxon>Fusarium</taxon>
        <taxon>Fusarium decemcellulare species complex</taxon>
    </lineage>
</organism>